<dbReference type="GO" id="GO:0000976">
    <property type="term" value="F:transcription cis-regulatory region binding"/>
    <property type="evidence" value="ECO:0007669"/>
    <property type="project" value="TreeGrafter"/>
</dbReference>
<dbReference type="InterPro" id="IPR001789">
    <property type="entry name" value="Sig_transdc_resp-reg_receiver"/>
</dbReference>
<keyword evidence="2" id="KW-0597">Phosphoprotein</keyword>
<organism evidence="5 6">
    <name type="scientific">Enhygromyxa salina</name>
    <dbReference type="NCBI Taxonomy" id="215803"/>
    <lineage>
        <taxon>Bacteria</taxon>
        <taxon>Pseudomonadati</taxon>
        <taxon>Myxococcota</taxon>
        <taxon>Polyangia</taxon>
        <taxon>Nannocystales</taxon>
        <taxon>Nannocystaceae</taxon>
        <taxon>Enhygromyxa</taxon>
    </lineage>
</organism>
<feature type="domain" description="HTH LytTR-type" evidence="4">
    <location>
        <begin position="171"/>
        <end position="261"/>
    </location>
</feature>
<comment type="caution">
    <text evidence="5">The sequence shown here is derived from an EMBL/GenBank/DDBJ whole genome shotgun (WGS) entry which is preliminary data.</text>
</comment>
<dbReference type="OrthoDB" id="1490554at2"/>
<dbReference type="InterPro" id="IPR007492">
    <property type="entry name" value="LytTR_DNA-bd_dom"/>
</dbReference>
<evidence type="ECO:0000256" key="1">
    <source>
        <dbReference type="ARBA" id="ARBA00023125"/>
    </source>
</evidence>
<dbReference type="Gene3D" id="3.40.50.2300">
    <property type="match status" value="1"/>
</dbReference>
<dbReference type="SUPFAM" id="SSF52172">
    <property type="entry name" value="CheY-like"/>
    <property type="match status" value="1"/>
</dbReference>
<evidence type="ECO:0000313" key="6">
    <source>
        <dbReference type="Proteomes" id="UP000238823"/>
    </source>
</evidence>
<dbReference type="GO" id="GO:0000156">
    <property type="term" value="F:phosphorelay response regulator activity"/>
    <property type="evidence" value="ECO:0007669"/>
    <property type="project" value="TreeGrafter"/>
</dbReference>
<dbReference type="Proteomes" id="UP000238823">
    <property type="component" value="Unassembled WGS sequence"/>
</dbReference>
<dbReference type="Pfam" id="PF00072">
    <property type="entry name" value="Response_reg"/>
    <property type="match status" value="1"/>
</dbReference>
<name>A0A2S9XZQ6_9BACT</name>
<dbReference type="Pfam" id="PF04397">
    <property type="entry name" value="LytTR"/>
    <property type="match status" value="1"/>
</dbReference>
<dbReference type="GO" id="GO:0006355">
    <property type="term" value="P:regulation of DNA-templated transcription"/>
    <property type="evidence" value="ECO:0007669"/>
    <property type="project" value="TreeGrafter"/>
</dbReference>
<dbReference type="SMART" id="SM00850">
    <property type="entry name" value="LytTR"/>
    <property type="match status" value="1"/>
</dbReference>
<dbReference type="EMBL" id="PVNL01000125">
    <property type="protein sequence ID" value="PRP98335.1"/>
    <property type="molecule type" value="Genomic_DNA"/>
</dbReference>
<dbReference type="GO" id="GO:0032993">
    <property type="term" value="C:protein-DNA complex"/>
    <property type="evidence" value="ECO:0007669"/>
    <property type="project" value="TreeGrafter"/>
</dbReference>
<reference evidence="5 6" key="1">
    <citation type="submission" date="2018-03" db="EMBL/GenBank/DDBJ databases">
        <title>Draft Genome Sequences of the Obligatory Marine Myxobacteria Enhygromyxa salina SWB007.</title>
        <authorList>
            <person name="Poehlein A."/>
            <person name="Moghaddam J.A."/>
            <person name="Harms H."/>
            <person name="Alanjari M."/>
            <person name="Koenig G.M."/>
            <person name="Daniel R."/>
            <person name="Schaeberle T.F."/>
        </authorList>
    </citation>
    <scope>NUCLEOTIDE SEQUENCE [LARGE SCALE GENOMIC DNA]</scope>
    <source>
        <strain evidence="5 6">SWB007</strain>
    </source>
</reference>
<evidence type="ECO:0000256" key="2">
    <source>
        <dbReference type="PROSITE-ProRule" id="PRU00169"/>
    </source>
</evidence>
<dbReference type="InterPro" id="IPR039420">
    <property type="entry name" value="WalR-like"/>
</dbReference>
<evidence type="ECO:0000313" key="5">
    <source>
        <dbReference type="EMBL" id="PRP98335.1"/>
    </source>
</evidence>
<dbReference type="PANTHER" id="PTHR48111:SF69">
    <property type="entry name" value="RESPONSE REGULATOR RECEIVER"/>
    <property type="match status" value="1"/>
</dbReference>
<keyword evidence="1" id="KW-0238">DNA-binding</keyword>
<accession>A0A2S9XZQ6</accession>
<dbReference type="Gene3D" id="2.40.50.1020">
    <property type="entry name" value="LytTr DNA-binding domain"/>
    <property type="match status" value="1"/>
</dbReference>
<feature type="modified residue" description="4-aspartylphosphate" evidence="2">
    <location>
        <position position="62"/>
    </location>
</feature>
<proteinExistence type="predicted"/>
<dbReference type="AlphaFoldDB" id="A0A2S9XZQ6"/>
<dbReference type="PANTHER" id="PTHR48111">
    <property type="entry name" value="REGULATOR OF RPOS"/>
    <property type="match status" value="1"/>
</dbReference>
<dbReference type="PROSITE" id="PS50110">
    <property type="entry name" value="RESPONSE_REGULATORY"/>
    <property type="match status" value="1"/>
</dbReference>
<feature type="domain" description="Response regulatory" evidence="3">
    <location>
        <begin position="11"/>
        <end position="124"/>
    </location>
</feature>
<dbReference type="GO" id="GO:0005829">
    <property type="term" value="C:cytosol"/>
    <property type="evidence" value="ECO:0007669"/>
    <property type="project" value="TreeGrafter"/>
</dbReference>
<evidence type="ECO:0000259" key="4">
    <source>
        <dbReference type="PROSITE" id="PS50930"/>
    </source>
</evidence>
<protein>
    <submittedName>
        <fullName evidence="5">Transcriptional regulatory protein YehT</fullName>
    </submittedName>
</protein>
<evidence type="ECO:0000259" key="3">
    <source>
        <dbReference type="PROSITE" id="PS50110"/>
    </source>
</evidence>
<dbReference type="InterPro" id="IPR011006">
    <property type="entry name" value="CheY-like_superfamily"/>
</dbReference>
<sequence>MTQTTPTPPIRTLLVDDEPLALSSLRAVLSHDPELEVVGECTDGPAALSAIAALRPDLVFLDIEMPGMDGLEVARRIAGESPPVVVFVTAYDDFALDAFEAHALDYVLKPFTDRRLLQSLRRAKAAARSRNLEDLSGRLLEFVRAAAPPPRRHLQRVVIQEPGRARIVMADEIDWIGGAKNYAELHTARGVFLHRQSMDALEQALDPSAFVRIHRSTIVRVDRVLEVIAEAGGRRLAVLRDRTRLKVSRTYVERLMTALVGS</sequence>
<dbReference type="PROSITE" id="PS50930">
    <property type="entry name" value="HTH_LYTTR"/>
    <property type="match status" value="1"/>
</dbReference>
<dbReference type="SMART" id="SM00448">
    <property type="entry name" value="REC"/>
    <property type="match status" value="1"/>
</dbReference>
<gene>
    <name evidence="5" type="primary">yehT_2</name>
    <name evidence="5" type="ORF">ENSA7_65960</name>
</gene>
<dbReference type="RefSeq" id="WP_106093434.1">
    <property type="nucleotide sequence ID" value="NZ_PVNL01000125.1"/>
</dbReference>